<dbReference type="SUPFAM" id="SSF48452">
    <property type="entry name" value="TPR-like"/>
    <property type="match status" value="2"/>
</dbReference>
<dbReference type="Gene3D" id="1.25.40.10">
    <property type="entry name" value="Tetratricopeptide repeat domain"/>
    <property type="match status" value="2"/>
</dbReference>
<reference evidence="1 2" key="1">
    <citation type="submission" date="2023-07" db="EMBL/GenBank/DDBJ databases">
        <title>Comparative genomics of wheat-associated soil bacteria to identify genetic determinants of phenazine resistance.</title>
        <authorList>
            <person name="Mouncey N."/>
        </authorList>
    </citation>
    <scope>NUCLEOTIDE SEQUENCE [LARGE SCALE GENOMIC DNA]</scope>
    <source>
        <strain evidence="1 2">V2I4</strain>
    </source>
</reference>
<evidence type="ECO:0000313" key="2">
    <source>
        <dbReference type="Proteomes" id="UP001230328"/>
    </source>
</evidence>
<dbReference type="InterPro" id="IPR053137">
    <property type="entry name" value="NLR-like"/>
</dbReference>
<dbReference type="PANTHER" id="PTHR46082:SF6">
    <property type="entry name" value="AAA+ ATPASE DOMAIN-CONTAINING PROTEIN-RELATED"/>
    <property type="match status" value="1"/>
</dbReference>
<proteinExistence type="predicted"/>
<dbReference type="Proteomes" id="UP001230328">
    <property type="component" value="Unassembled WGS sequence"/>
</dbReference>
<sequence>MVAQYGGVAAGRLQVQQLVVGAHAPGRGGAPVTLAPPLGERDPRFPLRGRTHLVEGLLELCDGGGGGRLHVVHGLGGCGKTAAVLEAVHQLHQRGRGGPAVWWIDARQGAVLEAGLRAVARQVGLRAKDMRGEDAADVLWDRLGGMPQAWILILDSVDDPCLLDGPGRLASGTGWVRPLAAPGGLVLLTSRQGARRSWGTGAVLHVVRPLGPADAAQVLLDRAGERAGPVSEARALAVRLGGLPLALHMAGSYLAEVSGMPGAFVEADTPLEFSTYRQALDAGCGRADPAQAVAGTWRLSLELMQQRGFPLAGRLLELLASFADAPIPHTLLLRPAALTRAVAEFERLDGTTLWRMLQELAALGLLELVTSPPEDSLPVVRLHPLIRDASRSGPQPGAALALLRQALEQLAPPEEPTHWSTWRALAPHALDLARQIAPAAQLGEDIRLAGAEAAELAARYLQACGLFQQARREYEQVLAVRRRLLGADHGETLSTRHNLAGALHDLGELVQARAEYEDVWAAWQRVEGAEHTHTLTARHELARVLHDQGELEQARQHFSHVLSARRRLQGDEHTHTLAARHELARVLHHQGELVQAQQEYLILLAVRRQSLGDEHPRTLTARHNLACVLQDLGELDSAQQELRTTWDTRSRVLGPEHPRTLSTQYKLACVLHGLGLAHQAHQLLGTALEASRRTVGESHPHTLRLATTLQAWSSGPS</sequence>
<dbReference type="Pfam" id="PF13374">
    <property type="entry name" value="TPR_10"/>
    <property type="match status" value="2"/>
</dbReference>
<dbReference type="Gene3D" id="3.40.50.300">
    <property type="entry name" value="P-loop containing nucleotide triphosphate hydrolases"/>
    <property type="match status" value="1"/>
</dbReference>
<gene>
    <name evidence="1" type="ORF">QF035_011206</name>
</gene>
<dbReference type="InterPro" id="IPR027417">
    <property type="entry name" value="P-loop_NTPase"/>
</dbReference>
<accession>A0ABU0TCZ9</accession>
<organism evidence="1 2">
    <name type="scientific">Streptomyces umbrinus</name>
    <dbReference type="NCBI Taxonomy" id="67370"/>
    <lineage>
        <taxon>Bacteria</taxon>
        <taxon>Bacillati</taxon>
        <taxon>Actinomycetota</taxon>
        <taxon>Actinomycetes</taxon>
        <taxon>Kitasatosporales</taxon>
        <taxon>Streptomycetaceae</taxon>
        <taxon>Streptomyces</taxon>
        <taxon>Streptomyces phaeochromogenes group</taxon>
    </lineage>
</organism>
<protein>
    <submittedName>
        <fullName evidence="1">Tetratricopeptide (TPR) repeat protein</fullName>
    </submittedName>
</protein>
<keyword evidence="2" id="KW-1185">Reference proteome</keyword>
<comment type="caution">
    <text evidence="1">The sequence shown here is derived from an EMBL/GenBank/DDBJ whole genome shotgun (WGS) entry which is preliminary data.</text>
</comment>
<evidence type="ECO:0000313" key="1">
    <source>
        <dbReference type="EMBL" id="MDQ1033537.1"/>
    </source>
</evidence>
<dbReference type="Pfam" id="PF13424">
    <property type="entry name" value="TPR_12"/>
    <property type="match status" value="2"/>
</dbReference>
<dbReference type="SUPFAM" id="SSF52540">
    <property type="entry name" value="P-loop containing nucleoside triphosphate hydrolases"/>
    <property type="match status" value="1"/>
</dbReference>
<dbReference type="EMBL" id="JAUSZI010000003">
    <property type="protein sequence ID" value="MDQ1033537.1"/>
    <property type="molecule type" value="Genomic_DNA"/>
</dbReference>
<name>A0ABU0TCZ9_9ACTN</name>
<dbReference type="InterPro" id="IPR011990">
    <property type="entry name" value="TPR-like_helical_dom_sf"/>
</dbReference>
<dbReference type="PANTHER" id="PTHR46082">
    <property type="entry name" value="ATP/GTP-BINDING PROTEIN-RELATED"/>
    <property type="match status" value="1"/>
</dbReference>